<name>A0A9X3NJ36_9ACTN</name>
<proteinExistence type="inferred from homology"/>
<dbReference type="Pfam" id="PF01242">
    <property type="entry name" value="PTPS"/>
    <property type="match status" value="1"/>
</dbReference>
<dbReference type="EC" id="4.1.2.50" evidence="4"/>
<dbReference type="InterPro" id="IPR007115">
    <property type="entry name" value="6-PTP_synth/QueD"/>
</dbReference>
<comment type="pathway">
    <text evidence="2">Purine metabolism; 7-cyano-7-deazaguanine biosynthesis.</text>
</comment>
<keyword evidence="8" id="KW-0456">Lyase</keyword>
<comment type="similarity">
    <text evidence="3">Belongs to the PTPS family. QueD subfamily.</text>
</comment>
<dbReference type="GO" id="GO:0046872">
    <property type="term" value="F:metal ion binding"/>
    <property type="evidence" value="ECO:0007669"/>
    <property type="project" value="UniProtKB-KW"/>
</dbReference>
<reference evidence="12" key="1">
    <citation type="submission" date="2021-10" db="EMBL/GenBank/DDBJ databases">
        <title>Streptomonospora sp. nov., isolated from mangrove soil.</title>
        <authorList>
            <person name="Chen X."/>
            <person name="Ge X."/>
            <person name="Liu W."/>
        </authorList>
    </citation>
    <scope>NUCLEOTIDE SEQUENCE</scope>
    <source>
        <strain evidence="12">S1-112</strain>
    </source>
</reference>
<dbReference type="Gene3D" id="3.30.479.10">
    <property type="entry name" value="6-pyruvoyl tetrahydropterin synthase/QueD"/>
    <property type="match status" value="1"/>
</dbReference>
<keyword evidence="7" id="KW-0862">Zinc</keyword>
<dbReference type="RefSeq" id="WP_270071461.1">
    <property type="nucleotide sequence ID" value="NZ_JAJAQC010000009.1"/>
</dbReference>
<dbReference type="PANTHER" id="PTHR12589:SF7">
    <property type="entry name" value="6-PYRUVOYL TETRAHYDROBIOPTERIN SYNTHASE"/>
    <property type="match status" value="1"/>
</dbReference>
<dbReference type="GO" id="GO:0070497">
    <property type="term" value="F:6-carboxytetrahydropterin synthase activity"/>
    <property type="evidence" value="ECO:0007669"/>
    <property type="project" value="UniProtKB-EC"/>
</dbReference>
<dbReference type="Proteomes" id="UP001140076">
    <property type="component" value="Unassembled WGS sequence"/>
</dbReference>
<evidence type="ECO:0000256" key="3">
    <source>
        <dbReference type="ARBA" id="ARBA00008900"/>
    </source>
</evidence>
<evidence type="ECO:0000256" key="11">
    <source>
        <dbReference type="SAM" id="MobiDB-lite"/>
    </source>
</evidence>
<dbReference type="AlphaFoldDB" id="A0A9X3NJ36"/>
<evidence type="ECO:0000256" key="2">
    <source>
        <dbReference type="ARBA" id="ARBA00005061"/>
    </source>
</evidence>
<dbReference type="EMBL" id="JAJAQC010000009">
    <property type="protein sequence ID" value="MDA0564173.1"/>
    <property type="molecule type" value="Genomic_DNA"/>
</dbReference>
<accession>A0A9X3NJ36</accession>
<protein>
    <recommendedName>
        <fullName evidence="5">6-carboxy-5,6,7,8-tetrahydropterin synthase</fullName>
        <ecNumber evidence="4">4.1.2.50</ecNumber>
    </recommendedName>
    <alternativeName>
        <fullName evidence="9">Queuosine biosynthesis protein QueD</fullName>
    </alternativeName>
</protein>
<evidence type="ECO:0000256" key="10">
    <source>
        <dbReference type="ARBA" id="ARBA00048807"/>
    </source>
</evidence>
<evidence type="ECO:0000256" key="5">
    <source>
        <dbReference type="ARBA" id="ARBA00018141"/>
    </source>
</evidence>
<sequence>MTHRIRVRHNFETAHRLPHLGGKCVNLHGHSWWAEVSVSAPALAGDGTVVEFGAFKKALRAFVDTHLDHGAMLGADDPLAAFLLEQGSKVYRFGESAPAEAERYARDLPHPTVEAVAVMLGRVAEDLLGRQERAAGARVTAVEVTETHVNTAEYRPATSPAARERSVERVLAAD</sequence>
<gene>
    <name evidence="12" type="ORF">LG943_07510</name>
</gene>
<evidence type="ECO:0000313" key="13">
    <source>
        <dbReference type="Proteomes" id="UP001140076"/>
    </source>
</evidence>
<dbReference type="SUPFAM" id="SSF55620">
    <property type="entry name" value="Tetrahydrobiopterin biosynthesis enzymes-like"/>
    <property type="match status" value="1"/>
</dbReference>
<comment type="caution">
    <text evidence="12">The sequence shown here is derived from an EMBL/GenBank/DDBJ whole genome shotgun (WGS) entry which is preliminary data.</text>
</comment>
<comment type="cofactor">
    <cofactor evidence="1">
        <name>Zn(2+)</name>
        <dbReference type="ChEBI" id="CHEBI:29105"/>
    </cofactor>
</comment>
<evidence type="ECO:0000256" key="1">
    <source>
        <dbReference type="ARBA" id="ARBA00001947"/>
    </source>
</evidence>
<evidence type="ECO:0000256" key="4">
    <source>
        <dbReference type="ARBA" id="ARBA00012982"/>
    </source>
</evidence>
<evidence type="ECO:0000313" key="12">
    <source>
        <dbReference type="EMBL" id="MDA0564173.1"/>
    </source>
</evidence>
<evidence type="ECO:0000256" key="8">
    <source>
        <dbReference type="ARBA" id="ARBA00023239"/>
    </source>
</evidence>
<dbReference type="PANTHER" id="PTHR12589">
    <property type="entry name" value="PYRUVOYL TETRAHYDROBIOPTERIN SYNTHASE"/>
    <property type="match status" value="1"/>
</dbReference>
<organism evidence="12 13">
    <name type="scientific">Streptomonospora mangrovi</name>
    <dbReference type="NCBI Taxonomy" id="2883123"/>
    <lineage>
        <taxon>Bacteria</taxon>
        <taxon>Bacillati</taxon>
        <taxon>Actinomycetota</taxon>
        <taxon>Actinomycetes</taxon>
        <taxon>Streptosporangiales</taxon>
        <taxon>Nocardiopsidaceae</taxon>
        <taxon>Streptomonospora</taxon>
    </lineage>
</organism>
<keyword evidence="13" id="KW-1185">Reference proteome</keyword>
<evidence type="ECO:0000256" key="6">
    <source>
        <dbReference type="ARBA" id="ARBA00022723"/>
    </source>
</evidence>
<evidence type="ECO:0000256" key="7">
    <source>
        <dbReference type="ARBA" id="ARBA00022833"/>
    </source>
</evidence>
<comment type="catalytic activity">
    <reaction evidence="10">
        <text>7,8-dihydroneopterin 3'-triphosphate + H2O = 6-carboxy-5,6,7,8-tetrahydropterin + triphosphate + acetaldehyde + 2 H(+)</text>
        <dbReference type="Rhea" id="RHEA:27966"/>
        <dbReference type="ChEBI" id="CHEBI:15343"/>
        <dbReference type="ChEBI" id="CHEBI:15377"/>
        <dbReference type="ChEBI" id="CHEBI:15378"/>
        <dbReference type="ChEBI" id="CHEBI:18036"/>
        <dbReference type="ChEBI" id="CHEBI:58462"/>
        <dbReference type="ChEBI" id="CHEBI:61032"/>
        <dbReference type="EC" id="4.1.2.50"/>
    </reaction>
</comment>
<feature type="region of interest" description="Disordered" evidence="11">
    <location>
        <begin position="155"/>
        <end position="174"/>
    </location>
</feature>
<evidence type="ECO:0000256" key="9">
    <source>
        <dbReference type="ARBA" id="ARBA00031449"/>
    </source>
</evidence>
<dbReference type="InterPro" id="IPR038418">
    <property type="entry name" value="6-PTP_synth/QueD_sf"/>
</dbReference>
<keyword evidence="6" id="KW-0479">Metal-binding</keyword>